<dbReference type="RefSeq" id="WP_160589101.1">
    <property type="nucleotide sequence ID" value="NZ_BAAAFP010000002.1"/>
</dbReference>
<gene>
    <name evidence="4" type="ORF">GRI32_00060</name>
</gene>
<dbReference type="Proteomes" id="UP000435243">
    <property type="component" value="Unassembled WGS sequence"/>
</dbReference>
<name>A0A844ZNA2_9SPHN</name>
<dbReference type="OrthoDB" id="8445115at2"/>
<evidence type="ECO:0000313" key="4">
    <source>
        <dbReference type="EMBL" id="MXO87129.1"/>
    </source>
</evidence>
<dbReference type="AlphaFoldDB" id="A0A844ZNA2"/>
<sequence>MATILFSAVGTAIGGPIGGTIGALLGNAFDQKVSGSGRREGPRLQELRVTTSSYGTPIARHYGKVRTPGSVIWATDLVENSEKSGGGKGRPSTTTYNYSVSFAVALASRPIKDIGRIWADGNLLRGAGGDLKFGGELRIYRGHGDQQPDPLIDSALGGSCPAFRGLAYCVFESLQLADFGNRIPTLTFEIIADDGDVSLSRMMPRMDRPANVERPLHTLQGFSEDGGSFASSLAVIDEVYPLICNASGNNLTIGDAEAIPANPPLLPEAAADPRSESFASVSGESSRRQPDLRDIPEGIRYYDTTRDFQAGLQRAGGRARAGRSRIIEFPGALEAENARDLASKAAERASWARESLSWRVAELDPGLEPGQVVRVPGRKGYWRIINWEWRESGVELELQRMPHGPARSTIADAGQSLTTPDMMATPTVLRAYELPWDGKGPAEQRQVFAAASSSTAGWTGSALYAVEEGSLAPIGQSGRQRSVIGQLESDLPPSDASLLDRGIEVDVTLLSADFQLPEATIAGLAKGANRALIGEEIVQFASATRLDEVTWRLSHFLRGRGGTEGYALAPKPAGTPFILLGDEPVPLDDAKLGLSTAVAATGLVDADPVVAQIAGLGASLRPLCPVHPRMQLKTDGSIALSWTRRARGAWEWRDGVEVPINEQAEKYLVGIGDTASPAVRWEVTEPCLNLSVPDFEALQSSHAGQVLWVRQVGNHASSAALHLLTIS</sequence>
<feature type="domain" description="Tip attachment protein J" evidence="2">
    <location>
        <begin position="230"/>
        <end position="389"/>
    </location>
</feature>
<feature type="domain" description="Rcc01698-like C-terminal" evidence="3">
    <location>
        <begin position="482"/>
        <end position="578"/>
    </location>
</feature>
<dbReference type="Pfam" id="PF23666">
    <property type="entry name" value="Rcc01698_C"/>
    <property type="match status" value="1"/>
</dbReference>
<dbReference type="EMBL" id="WTYY01000001">
    <property type="protein sequence ID" value="MXO87129.1"/>
    <property type="molecule type" value="Genomic_DNA"/>
</dbReference>
<feature type="compositionally biased region" description="Low complexity" evidence="1">
    <location>
        <begin position="267"/>
        <end position="284"/>
    </location>
</feature>
<comment type="caution">
    <text evidence="4">The sequence shown here is derived from an EMBL/GenBank/DDBJ whole genome shotgun (WGS) entry which is preliminary data.</text>
</comment>
<feature type="region of interest" description="Disordered" evidence="1">
    <location>
        <begin position="266"/>
        <end position="293"/>
    </location>
</feature>
<evidence type="ECO:0000256" key="1">
    <source>
        <dbReference type="SAM" id="MobiDB-lite"/>
    </source>
</evidence>
<accession>A0A844ZNA2</accession>
<evidence type="ECO:0000259" key="2">
    <source>
        <dbReference type="Pfam" id="PF13550"/>
    </source>
</evidence>
<reference evidence="4 5" key="1">
    <citation type="submission" date="2019-12" db="EMBL/GenBank/DDBJ databases">
        <title>Genomic-based taxomic classification of the family Erythrobacteraceae.</title>
        <authorList>
            <person name="Xu L."/>
        </authorList>
    </citation>
    <scope>NUCLEOTIDE SEQUENCE [LARGE SCALE GENOMIC DNA]</scope>
    <source>
        <strain evidence="4 5">JCM 16339</strain>
    </source>
</reference>
<evidence type="ECO:0008006" key="6">
    <source>
        <dbReference type="Google" id="ProtNLM"/>
    </source>
</evidence>
<protein>
    <recommendedName>
        <fullName evidence="6">Tip attachment protein J domain-containing protein</fullName>
    </recommendedName>
</protein>
<organism evidence="4 5">
    <name type="scientific">Alteraurantiacibacter aestuarii</name>
    <dbReference type="NCBI Taxonomy" id="650004"/>
    <lineage>
        <taxon>Bacteria</taxon>
        <taxon>Pseudomonadati</taxon>
        <taxon>Pseudomonadota</taxon>
        <taxon>Alphaproteobacteria</taxon>
        <taxon>Sphingomonadales</taxon>
        <taxon>Erythrobacteraceae</taxon>
        <taxon>Alteraurantiacibacter</taxon>
    </lineage>
</organism>
<evidence type="ECO:0000259" key="3">
    <source>
        <dbReference type="Pfam" id="PF23666"/>
    </source>
</evidence>
<keyword evidence="5" id="KW-1185">Reference proteome</keyword>
<proteinExistence type="predicted"/>
<evidence type="ECO:0000313" key="5">
    <source>
        <dbReference type="Proteomes" id="UP000435243"/>
    </source>
</evidence>
<dbReference type="Pfam" id="PF13550">
    <property type="entry name" value="Phage-tail_3"/>
    <property type="match status" value="1"/>
</dbReference>
<dbReference type="InterPro" id="IPR032876">
    <property type="entry name" value="J_dom"/>
</dbReference>
<dbReference type="InterPro" id="IPR056490">
    <property type="entry name" value="Rcc01698_C"/>
</dbReference>